<feature type="transmembrane region" description="Helical" evidence="2">
    <location>
        <begin position="53"/>
        <end position="75"/>
    </location>
</feature>
<keyword evidence="2" id="KW-1133">Transmembrane helix</keyword>
<feature type="domain" description="ApeI dehydratase-like" evidence="3">
    <location>
        <begin position="28"/>
        <end position="115"/>
    </location>
</feature>
<dbReference type="SUPFAM" id="SSF54637">
    <property type="entry name" value="Thioesterase/thiol ester dehydrase-isomerase"/>
    <property type="match status" value="1"/>
</dbReference>
<protein>
    <submittedName>
        <fullName evidence="4">Beta-hydroxyacyl-ACP dehydratase</fullName>
    </submittedName>
</protein>
<dbReference type="Pfam" id="PF22818">
    <property type="entry name" value="ApeI-like"/>
    <property type="match status" value="1"/>
</dbReference>
<reference evidence="4 5" key="1">
    <citation type="submission" date="2021-02" db="EMBL/GenBank/DDBJ databases">
        <title>Activity-based single-cell genomes from oceanic crustal fluid captures similar information to metagenomic and metatranscriptomic surveys with orders of magnitude less sampling.</title>
        <authorList>
            <person name="D'Angelo T.S."/>
            <person name="Orcutt B.N."/>
        </authorList>
    </citation>
    <scope>NUCLEOTIDE SEQUENCE [LARGE SCALE GENOMIC DNA]</scope>
    <source>
        <strain evidence="4">AH-315-G02</strain>
    </source>
</reference>
<dbReference type="PANTHER" id="PTHR30272:SF1">
    <property type="entry name" value="3-HYDROXYACYL-[ACYL-CARRIER-PROTEIN] DEHYDRATASE"/>
    <property type="match status" value="1"/>
</dbReference>
<name>A0ABS3AS56_9BACT</name>
<evidence type="ECO:0000259" key="3">
    <source>
        <dbReference type="Pfam" id="PF22818"/>
    </source>
</evidence>
<dbReference type="InterPro" id="IPR013114">
    <property type="entry name" value="FabA_FabZ"/>
</dbReference>
<evidence type="ECO:0000256" key="1">
    <source>
        <dbReference type="ARBA" id="ARBA00023239"/>
    </source>
</evidence>
<keyword evidence="1" id="KW-0456">Lyase</keyword>
<dbReference type="CDD" id="cd01288">
    <property type="entry name" value="FabZ"/>
    <property type="match status" value="1"/>
</dbReference>
<evidence type="ECO:0000313" key="4">
    <source>
        <dbReference type="EMBL" id="MBN4067944.1"/>
    </source>
</evidence>
<comment type="caution">
    <text evidence="4">The sequence shown here is derived from an EMBL/GenBank/DDBJ whole genome shotgun (WGS) entry which is preliminary data.</text>
</comment>
<dbReference type="InterPro" id="IPR029069">
    <property type="entry name" value="HotDog_dom_sf"/>
</dbReference>
<gene>
    <name evidence="4" type="ORF">JYU06_00255</name>
</gene>
<sequence>MIQDLKVTDLIPHRAPFLWVDSMIGYDQSSLITEKYIPEDLDVFKGHYPGHPILPGVLLCEAIFQTGALFIALLLKESQVPSMGVPVLTRVEGIKFKRPVGPGDTIRMKVALKETLGGAWFLKGTLRVKEKVSVQVDFACTLANLK</sequence>
<dbReference type="PANTHER" id="PTHR30272">
    <property type="entry name" value="3-HYDROXYACYL-[ACYL-CARRIER-PROTEIN] DEHYDRATASE"/>
    <property type="match status" value="1"/>
</dbReference>
<organism evidence="4 5">
    <name type="scientific">Desulfotalea psychrophila</name>
    <dbReference type="NCBI Taxonomy" id="84980"/>
    <lineage>
        <taxon>Bacteria</taxon>
        <taxon>Pseudomonadati</taxon>
        <taxon>Thermodesulfobacteriota</taxon>
        <taxon>Desulfobulbia</taxon>
        <taxon>Desulfobulbales</taxon>
        <taxon>Desulfocapsaceae</taxon>
        <taxon>Desulfotalea</taxon>
    </lineage>
</organism>
<dbReference type="InterPro" id="IPR054545">
    <property type="entry name" value="ApeI-like"/>
</dbReference>
<keyword evidence="2" id="KW-0812">Transmembrane</keyword>
<keyword evidence="5" id="KW-1185">Reference proteome</keyword>
<evidence type="ECO:0000313" key="5">
    <source>
        <dbReference type="Proteomes" id="UP000717534"/>
    </source>
</evidence>
<dbReference type="EMBL" id="JAFITO010000001">
    <property type="protein sequence ID" value="MBN4067944.1"/>
    <property type="molecule type" value="Genomic_DNA"/>
</dbReference>
<dbReference type="Gene3D" id="3.10.129.10">
    <property type="entry name" value="Hotdog Thioesterase"/>
    <property type="match status" value="1"/>
</dbReference>
<dbReference type="Proteomes" id="UP000717534">
    <property type="component" value="Unassembled WGS sequence"/>
</dbReference>
<keyword evidence="2" id="KW-0472">Membrane</keyword>
<proteinExistence type="predicted"/>
<accession>A0ABS3AS56</accession>
<evidence type="ECO:0000256" key="2">
    <source>
        <dbReference type="SAM" id="Phobius"/>
    </source>
</evidence>